<dbReference type="PANTHER" id="PTHR12526:SF600">
    <property type="entry name" value="GLYCOSYL TRANSFERASE GROUP 1"/>
    <property type="match status" value="1"/>
</dbReference>
<feature type="domain" description="Glycosyltransferase subfamily 4-like N-terminal" evidence="3">
    <location>
        <begin position="20"/>
        <end position="186"/>
    </location>
</feature>
<dbReference type="RefSeq" id="WP_211649065.1">
    <property type="nucleotide sequence ID" value="NZ_JAFEVO010000001.1"/>
</dbReference>
<name>A0ABS5M4V3_9MICO</name>
<evidence type="ECO:0000313" key="5">
    <source>
        <dbReference type="Proteomes" id="UP000811492"/>
    </source>
</evidence>
<dbReference type="Gene3D" id="3.40.50.2000">
    <property type="entry name" value="Glycogen Phosphorylase B"/>
    <property type="match status" value="2"/>
</dbReference>
<evidence type="ECO:0000256" key="2">
    <source>
        <dbReference type="ARBA" id="ARBA00022679"/>
    </source>
</evidence>
<dbReference type="PANTHER" id="PTHR12526">
    <property type="entry name" value="GLYCOSYLTRANSFERASE"/>
    <property type="match status" value="1"/>
</dbReference>
<evidence type="ECO:0000313" key="4">
    <source>
        <dbReference type="EMBL" id="MBS3182058.1"/>
    </source>
</evidence>
<dbReference type="Pfam" id="PF13692">
    <property type="entry name" value="Glyco_trans_1_4"/>
    <property type="match status" value="1"/>
</dbReference>
<sequence>MRIAIASRIFDPEPSAASFRLAALARALVEAGHDVDVLTVRPPARLRAGVAQPEATGYRVRRFPVLRDSSGYVRGYLPYLSFDVPLFFRLVFGPKRDLVISEPPPTTGFFVRLASWVRRTPYAYYAADIWSDAAAQTDAPAWMVRMVQALERCALRRARVVISVSAGVTERVSDLTDANVVTVGNGVDAARFTRALAGSFELPLKRGEHHEFVYAGTASEWHGADVFVDALPAVLHDVPLTRLRFIGGGSEREALRTRAQELDVSHAVTFEPVLGAAEIAPILARATAAVASVRPGAGYDFAFPTKLYSAAVCGAPLIYSGFGPAEEFVRTEVEGSALGTAVAPDSVQVAAAMVSAARAVAESSPESVVARHNAVSRWAIQNVGLDAVAERAVRALDESVGG</sequence>
<dbReference type="InterPro" id="IPR028098">
    <property type="entry name" value="Glyco_trans_4-like_N"/>
</dbReference>
<dbReference type="EMBL" id="JAFEVO010000001">
    <property type="protein sequence ID" value="MBS3182058.1"/>
    <property type="molecule type" value="Genomic_DNA"/>
</dbReference>
<proteinExistence type="predicted"/>
<evidence type="ECO:0000256" key="1">
    <source>
        <dbReference type="ARBA" id="ARBA00022676"/>
    </source>
</evidence>
<gene>
    <name evidence="4" type="ORF">JSQ98_07610</name>
</gene>
<reference evidence="4 5" key="1">
    <citation type="submission" date="2021-02" db="EMBL/GenBank/DDBJ databases">
        <title>Draft genome and description of Leucobacter sp nov strain Marseille-Q4368.</title>
        <authorList>
            <person name="Boxberger M."/>
            <person name="La Scola B."/>
        </authorList>
    </citation>
    <scope>NUCLEOTIDE SEQUENCE [LARGE SCALE GENOMIC DNA]</scope>
    <source>
        <strain evidence="4 5">Marseille-Q4368</strain>
    </source>
</reference>
<organism evidence="4 5">
    <name type="scientific">Leucobacter manosquensis</name>
    <dbReference type="NCBI Taxonomy" id="2810611"/>
    <lineage>
        <taxon>Bacteria</taxon>
        <taxon>Bacillati</taxon>
        <taxon>Actinomycetota</taxon>
        <taxon>Actinomycetes</taxon>
        <taxon>Micrococcales</taxon>
        <taxon>Microbacteriaceae</taxon>
        <taxon>Leucobacter</taxon>
    </lineage>
</organism>
<keyword evidence="5" id="KW-1185">Reference proteome</keyword>
<keyword evidence="1" id="KW-0328">Glycosyltransferase</keyword>
<dbReference type="SUPFAM" id="SSF53756">
    <property type="entry name" value="UDP-Glycosyltransferase/glycogen phosphorylase"/>
    <property type="match status" value="1"/>
</dbReference>
<protein>
    <submittedName>
        <fullName evidence="4">Glycosyltransferase family 4 protein</fullName>
    </submittedName>
</protein>
<evidence type="ECO:0000259" key="3">
    <source>
        <dbReference type="Pfam" id="PF13579"/>
    </source>
</evidence>
<dbReference type="Proteomes" id="UP000811492">
    <property type="component" value="Unassembled WGS sequence"/>
</dbReference>
<accession>A0ABS5M4V3</accession>
<dbReference type="CDD" id="cd03794">
    <property type="entry name" value="GT4_WbuB-like"/>
    <property type="match status" value="1"/>
</dbReference>
<comment type="caution">
    <text evidence="4">The sequence shown here is derived from an EMBL/GenBank/DDBJ whole genome shotgun (WGS) entry which is preliminary data.</text>
</comment>
<dbReference type="Pfam" id="PF13579">
    <property type="entry name" value="Glyco_trans_4_4"/>
    <property type="match status" value="1"/>
</dbReference>
<keyword evidence="2" id="KW-0808">Transferase</keyword>